<evidence type="ECO:0000313" key="3">
    <source>
        <dbReference type="EMBL" id="QGN00178.1"/>
    </source>
</evidence>
<dbReference type="KEGG" id="mpar:F7D14_21690"/>
<dbReference type="Gene3D" id="3.40.50.2300">
    <property type="match status" value="1"/>
</dbReference>
<geneLocation type="plasmid" evidence="3">
    <name>unnamed2</name>
</geneLocation>
<feature type="modified residue" description="4-aspartylphosphate" evidence="1">
    <location>
        <position position="47"/>
    </location>
</feature>
<protein>
    <submittedName>
        <fullName evidence="3">Response regulator</fullName>
    </submittedName>
</protein>
<keyword evidence="3" id="KW-0614">Plasmid</keyword>
<organism evidence="3 4">
    <name type="scientific">Methylocystis parvus</name>
    <dbReference type="NCBI Taxonomy" id="134"/>
    <lineage>
        <taxon>Bacteria</taxon>
        <taxon>Pseudomonadati</taxon>
        <taxon>Pseudomonadota</taxon>
        <taxon>Alphaproteobacteria</taxon>
        <taxon>Hyphomicrobiales</taxon>
        <taxon>Methylocystaceae</taxon>
        <taxon>Methylocystis</taxon>
    </lineage>
</organism>
<evidence type="ECO:0000259" key="2">
    <source>
        <dbReference type="PROSITE" id="PS50110"/>
    </source>
</evidence>
<dbReference type="EMBL" id="CP044333">
    <property type="protein sequence ID" value="QGN00178.1"/>
    <property type="molecule type" value="Genomic_DNA"/>
</dbReference>
<dbReference type="PROSITE" id="PS50110">
    <property type="entry name" value="RESPONSE_REGULATORY"/>
    <property type="match status" value="1"/>
</dbReference>
<dbReference type="InterPro" id="IPR001789">
    <property type="entry name" value="Sig_transdc_resp-reg_receiver"/>
</dbReference>
<dbReference type="SUPFAM" id="SSF52172">
    <property type="entry name" value="CheY-like"/>
    <property type="match status" value="1"/>
</dbReference>
<accession>A0A6B8M5A1</accession>
<name>A0A6B8M5A1_9HYPH</name>
<dbReference type="Proteomes" id="UP000422569">
    <property type="component" value="Plasmid unnamed2"/>
</dbReference>
<keyword evidence="4" id="KW-1185">Reference proteome</keyword>
<gene>
    <name evidence="3" type="ORF">F7D14_21690</name>
</gene>
<dbReference type="AlphaFoldDB" id="A0A6B8M5A1"/>
<reference evidence="3 4" key="1">
    <citation type="submission" date="2019-09" db="EMBL/GenBank/DDBJ databases">
        <title>Isolation and complete genome sequencing of Methylocystis species.</title>
        <authorList>
            <person name="Rumah B.L."/>
            <person name="Stead C.E."/>
            <person name="Stevens B.C."/>
            <person name="Minton N.P."/>
            <person name="Grosse-Honebrink A."/>
            <person name="Zhang Y."/>
        </authorList>
    </citation>
    <scope>NUCLEOTIDE SEQUENCE [LARGE SCALE GENOMIC DNA]</scope>
    <source>
        <strain evidence="3 4">BRCS2</strain>
        <plasmid evidence="3 4">unnamed2</plasmid>
    </source>
</reference>
<dbReference type="InterPro" id="IPR011006">
    <property type="entry name" value="CheY-like_superfamily"/>
</dbReference>
<keyword evidence="1" id="KW-0597">Phosphoprotein</keyword>
<dbReference type="SMART" id="SM00448">
    <property type="entry name" value="REC"/>
    <property type="match status" value="1"/>
</dbReference>
<evidence type="ECO:0000313" key="4">
    <source>
        <dbReference type="Proteomes" id="UP000422569"/>
    </source>
</evidence>
<proteinExistence type="predicted"/>
<dbReference type="Pfam" id="PF00072">
    <property type="entry name" value="Response_reg"/>
    <property type="match status" value="1"/>
</dbReference>
<dbReference type="RefSeq" id="WP_016920691.1">
    <property type="nucleotide sequence ID" value="NZ_CP044333.1"/>
</dbReference>
<sequence length="129" mass="14109">MKDEEAIANDLVHVTKELGCHVIGVATTHTEATVLARQTFPDLILSDIKLADGSSGLDAVLEIRRVGEVPVICVTGSPERLRGRTDLSTFFVLPKPYRDDALKATIALVLSCRSDDSDDLRDTRLKSDF</sequence>
<evidence type="ECO:0000256" key="1">
    <source>
        <dbReference type="PROSITE-ProRule" id="PRU00169"/>
    </source>
</evidence>
<dbReference type="GO" id="GO:0000160">
    <property type="term" value="P:phosphorelay signal transduction system"/>
    <property type="evidence" value="ECO:0007669"/>
    <property type="project" value="InterPro"/>
</dbReference>
<feature type="domain" description="Response regulatory" evidence="2">
    <location>
        <begin position="1"/>
        <end position="110"/>
    </location>
</feature>